<gene>
    <name evidence="9" type="primary">LOC103505273</name>
</gene>
<comment type="subcellular location">
    <subcellularLocation>
        <location evidence="1">Endomembrane system</location>
        <topology evidence="1">Multi-pass membrane protein</topology>
    </subcellularLocation>
</comment>
<dbReference type="InterPro" id="IPR004687">
    <property type="entry name" value="LAPTM4/5"/>
</dbReference>
<keyword evidence="4 7" id="KW-0812">Transmembrane</keyword>
<evidence type="ECO:0000256" key="3">
    <source>
        <dbReference type="ARBA" id="ARBA00022448"/>
    </source>
</evidence>
<dbReference type="PANTHER" id="PTHR12479:SF10">
    <property type="entry name" value="LYSOSOMAL-ASSOCIATED TRANSMEMBRANE PROTEIN"/>
    <property type="match status" value="1"/>
</dbReference>
<protein>
    <submittedName>
        <fullName evidence="9">Lysosomal-associated transmembrane protein 4B isoform X2</fullName>
    </submittedName>
</protein>
<evidence type="ECO:0000313" key="9">
    <source>
        <dbReference type="RefSeq" id="XP_008467820.1"/>
    </source>
</evidence>
<evidence type="ECO:0000256" key="6">
    <source>
        <dbReference type="ARBA" id="ARBA00023136"/>
    </source>
</evidence>
<feature type="transmembrane region" description="Helical" evidence="7">
    <location>
        <begin position="240"/>
        <end position="260"/>
    </location>
</feature>
<name>A0A1S3CU96_DIACI</name>
<feature type="transmembrane region" description="Helical" evidence="7">
    <location>
        <begin position="160"/>
        <end position="182"/>
    </location>
</feature>
<dbReference type="Proteomes" id="UP000079169">
    <property type="component" value="Unplaced"/>
</dbReference>
<keyword evidence="3" id="KW-0813">Transport</keyword>
<dbReference type="PANTHER" id="PTHR12479">
    <property type="entry name" value="LYSOSOMAL-ASSOCIATED TRANSMEMBRANE PROTEIN"/>
    <property type="match status" value="1"/>
</dbReference>
<evidence type="ECO:0000256" key="4">
    <source>
        <dbReference type="ARBA" id="ARBA00022692"/>
    </source>
</evidence>
<organism evidence="8 9">
    <name type="scientific">Diaphorina citri</name>
    <name type="common">Asian citrus psyllid</name>
    <dbReference type="NCBI Taxonomy" id="121845"/>
    <lineage>
        <taxon>Eukaryota</taxon>
        <taxon>Metazoa</taxon>
        <taxon>Ecdysozoa</taxon>
        <taxon>Arthropoda</taxon>
        <taxon>Hexapoda</taxon>
        <taxon>Insecta</taxon>
        <taxon>Pterygota</taxon>
        <taxon>Neoptera</taxon>
        <taxon>Paraneoptera</taxon>
        <taxon>Hemiptera</taxon>
        <taxon>Sternorrhyncha</taxon>
        <taxon>Psylloidea</taxon>
        <taxon>Psyllidae</taxon>
        <taxon>Diaphorininae</taxon>
        <taxon>Diaphorina</taxon>
    </lineage>
</organism>
<sequence>MDLLWFSKLARMDALRFYHITSMRPEHFRFKTAEPGSNKEWQCCICLHVRTATIMFGLWHMLLHILAMSIMVALLNNPSLIISTPGHDGELMRGSPPPPRSMPTQIQFGSDEVIRENAIDSLLEMEKEQREMSRSMAEFGPTRRPDYDILRKQMLRYTDIQSGILITFCTMMMTMALVMGALRGKPSLLMPFFCFQLFDFCIGVLAGLSYMTSLSDVHRIVADSNNVPFQNMLLEMNPNCLALIVILGFTMALVIKGYFIRVVWKCYKYLVLKATTRHSIHVIDTPSYDSQNLLPPYPAAKYATAPFGGPPPSYDLATAPFAGAPPSYTVAMSNRAGASVMLPEERVAMETERVAMETEGRVAMGEGRVAVETPASASASASGNHSG</sequence>
<proteinExistence type="inferred from homology"/>
<keyword evidence="5 7" id="KW-1133">Transmembrane helix</keyword>
<dbReference type="GO" id="GO:0005765">
    <property type="term" value="C:lysosomal membrane"/>
    <property type="evidence" value="ECO:0007669"/>
    <property type="project" value="TreeGrafter"/>
</dbReference>
<reference evidence="9" key="1">
    <citation type="submission" date="2025-08" db="UniProtKB">
        <authorList>
            <consortium name="RefSeq"/>
        </authorList>
    </citation>
    <scope>IDENTIFICATION</scope>
</reference>
<dbReference type="GO" id="GO:0012505">
    <property type="term" value="C:endomembrane system"/>
    <property type="evidence" value="ECO:0007669"/>
    <property type="project" value="UniProtKB-SubCell"/>
</dbReference>
<comment type="similarity">
    <text evidence="2">Belongs to the LAPTM4/LAPTM5 transporter family.</text>
</comment>
<evidence type="ECO:0000256" key="5">
    <source>
        <dbReference type="ARBA" id="ARBA00022989"/>
    </source>
</evidence>
<dbReference type="RefSeq" id="XP_008467820.1">
    <property type="nucleotide sequence ID" value="XM_008469598.3"/>
</dbReference>
<dbReference type="AlphaFoldDB" id="A0A1S3CU96"/>
<dbReference type="GeneID" id="103505273"/>
<evidence type="ECO:0000256" key="2">
    <source>
        <dbReference type="ARBA" id="ARBA00010076"/>
    </source>
</evidence>
<dbReference type="InterPro" id="IPR051115">
    <property type="entry name" value="LAPTM_transporter"/>
</dbReference>
<feature type="transmembrane region" description="Helical" evidence="7">
    <location>
        <begin position="57"/>
        <end position="75"/>
    </location>
</feature>
<keyword evidence="6 7" id="KW-0472">Membrane</keyword>
<evidence type="ECO:0000256" key="7">
    <source>
        <dbReference type="SAM" id="Phobius"/>
    </source>
</evidence>
<dbReference type="Pfam" id="PF03821">
    <property type="entry name" value="Mtp"/>
    <property type="match status" value="1"/>
</dbReference>
<feature type="transmembrane region" description="Helical" evidence="7">
    <location>
        <begin position="188"/>
        <end position="210"/>
    </location>
</feature>
<evidence type="ECO:0000313" key="8">
    <source>
        <dbReference type="Proteomes" id="UP000079169"/>
    </source>
</evidence>
<accession>A0A1S3CU96</accession>
<keyword evidence="8" id="KW-1185">Reference proteome</keyword>
<evidence type="ECO:0000256" key="1">
    <source>
        <dbReference type="ARBA" id="ARBA00004127"/>
    </source>
</evidence>